<dbReference type="Gene3D" id="1.10.8.60">
    <property type="match status" value="1"/>
</dbReference>
<dbReference type="RefSeq" id="WP_080809293.1">
    <property type="nucleotide sequence ID" value="NZ_LT828565.1"/>
</dbReference>
<evidence type="ECO:0000256" key="1">
    <source>
        <dbReference type="ARBA" id="ARBA00022741"/>
    </source>
</evidence>
<protein>
    <recommendedName>
        <fullName evidence="4">Uncharacterized AAA domain-containing protein ycf46</fullName>
    </recommendedName>
</protein>
<proteinExistence type="inferred from homology"/>
<evidence type="ECO:0000256" key="2">
    <source>
        <dbReference type="ARBA" id="ARBA00022840"/>
    </source>
</evidence>
<dbReference type="GO" id="GO:0005524">
    <property type="term" value="F:ATP binding"/>
    <property type="evidence" value="ECO:0007669"/>
    <property type="project" value="UniProtKB-KW"/>
</dbReference>
<dbReference type="PANTHER" id="PTHR42960:SF1">
    <property type="entry name" value="YCF46 PROTEIN"/>
    <property type="match status" value="1"/>
</dbReference>
<dbReference type="Pfam" id="PF00004">
    <property type="entry name" value="AAA"/>
    <property type="match status" value="1"/>
</dbReference>
<evidence type="ECO:0000259" key="5">
    <source>
        <dbReference type="SMART" id="SM00382"/>
    </source>
</evidence>
<reference evidence="6 7" key="1">
    <citation type="submission" date="2017-03" db="EMBL/GenBank/DDBJ databases">
        <authorList>
            <person name="Afonso C.L."/>
            <person name="Miller P.J."/>
            <person name="Scott M.A."/>
            <person name="Spackman E."/>
            <person name="Goraichik I."/>
            <person name="Dimitrov K.M."/>
            <person name="Suarez D.L."/>
            <person name="Swayne D.E."/>
        </authorList>
    </citation>
    <scope>NUCLEOTIDE SEQUENCE [LARGE SCALE GENOMIC DNA]</scope>
    <source>
        <strain evidence="6">PRJEB14757</strain>
    </source>
</reference>
<comment type="similarity">
    <text evidence="3">Belongs to the AAA ATPase family. Highly divergent.</text>
</comment>
<evidence type="ECO:0000313" key="6">
    <source>
        <dbReference type="EMBL" id="SLM30780.1"/>
    </source>
</evidence>
<dbReference type="Proteomes" id="UP000191931">
    <property type="component" value="Unassembled WGS sequence"/>
</dbReference>
<keyword evidence="1" id="KW-0547">Nucleotide-binding</keyword>
<evidence type="ECO:0000256" key="3">
    <source>
        <dbReference type="ARBA" id="ARBA00038088"/>
    </source>
</evidence>
<name>A0A1W1HE91_9BACT</name>
<feature type="domain" description="AAA+ ATPase" evidence="5">
    <location>
        <begin position="238"/>
        <end position="375"/>
    </location>
</feature>
<dbReference type="OrthoDB" id="9809379at2"/>
<keyword evidence="7" id="KW-1185">Reference proteome</keyword>
<keyword evidence="2" id="KW-0067">ATP-binding</keyword>
<sequence length="474" mass="52527">MIKDYLKAGYPMLTLLTQEPNRAENIVICEGWTFYSWDCNQGIRKAGTYKIIEGIRDPVQAIEWLNMQQDSVLIAHNLHLFLEARIPDIIQAIQSGTLRWKSSGSSLVMISPIIPILPELDKFNTVIELPLPDTEALFELQKDLCSSLNIKPNRKAARIAKGLTEFEAETAYALSLIKKGYCSTRIISEQKSQMIRKSGLMEFWEPADIREVGGLNNLKQFIAKRATAYESGNEHLPPLRGILLAGIAGTGKSLSCKATASILGWPLIKLDIGSLKGSLVGESERKMREATQVIEAFGEVVVWVDEVEKAFSGTKSSGETDGGSTANMFGYFLTWLQESKGNCIVMATANDITKLPPEFLRAGRFDATFFVDLPSTLERVEIIKIMNQKYNSNISTTLAPKLNGFSGAEIEQLAKDSLYDGVDSALEAIVPLSRTMKDEISNLQKWAHNRARLANTADIEPQEQRKIHVVPAAS</sequence>
<dbReference type="SUPFAM" id="SSF52540">
    <property type="entry name" value="P-loop containing nucleoside triphosphate hydrolases"/>
    <property type="match status" value="1"/>
</dbReference>
<accession>A0A1W1HE91</accession>
<gene>
    <name evidence="6" type="ORF">MTBBW1_2400034</name>
</gene>
<evidence type="ECO:0000313" key="7">
    <source>
        <dbReference type="Proteomes" id="UP000191931"/>
    </source>
</evidence>
<dbReference type="PANTHER" id="PTHR42960">
    <property type="entry name" value="YCF46 PROTEIN"/>
    <property type="match status" value="1"/>
</dbReference>
<dbReference type="InterPro" id="IPR003959">
    <property type="entry name" value="ATPase_AAA_core"/>
</dbReference>
<dbReference type="GO" id="GO:0016887">
    <property type="term" value="F:ATP hydrolysis activity"/>
    <property type="evidence" value="ECO:0007669"/>
    <property type="project" value="InterPro"/>
</dbReference>
<dbReference type="InterPro" id="IPR003593">
    <property type="entry name" value="AAA+_ATPase"/>
</dbReference>
<organism evidence="6 7">
    <name type="scientific">Desulfamplus magnetovallimortis</name>
    <dbReference type="NCBI Taxonomy" id="1246637"/>
    <lineage>
        <taxon>Bacteria</taxon>
        <taxon>Pseudomonadati</taxon>
        <taxon>Thermodesulfobacteriota</taxon>
        <taxon>Desulfobacteria</taxon>
        <taxon>Desulfobacterales</taxon>
        <taxon>Desulfobacteraceae</taxon>
        <taxon>Desulfamplus</taxon>
    </lineage>
</organism>
<dbReference type="EMBL" id="FWEV01000158">
    <property type="protein sequence ID" value="SLM30780.1"/>
    <property type="molecule type" value="Genomic_DNA"/>
</dbReference>
<evidence type="ECO:0000256" key="4">
    <source>
        <dbReference type="ARBA" id="ARBA00040480"/>
    </source>
</evidence>
<dbReference type="STRING" id="1246637.MTBBW1_2400034"/>
<dbReference type="InterPro" id="IPR052381">
    <property type="entry name" value="AAA_domain_protein"/>
</dbReference>
<dbReference type="Gene3D" id="3.40.50.300">
    <property type="entry name" value="P-loop containing nucleotide triphosphate hydrolases"/>
    <property type="match status" value="1"/>
</dbReference>
<dbReference type="SMART" id="SM00382">
    <property type="entry name" value="AAA"/>
    <property type="match status" value="1"/>
</dbReference>
<dbReference type="AlphaFoldDB" id="A0A1W1HE91"/>
<dbReference type="InterPro" id="IPR027417">
    <property type="entry name" value="P-loop_NTPase"/>
</dbReference>